<evidence type="ECO:0000256" key="5">
    <source>
        <dbReference type="ARBA" id="ARBA00022723"/>
    </source>
</evidence>
<sequence>MLVPGDLGFTGLVLVFLLFFFFGPIVSFLIQKKWRIAVEKKEEIMRLVAMASEEAARAEFEASNGVFADYDNDNVVLHQVSSSPRPFKCAVCYCPTTTRCSRCKLVRYCSGKCQIIHWRRGHKDECHPPSINSTHFNSPGSDCDQNVILQGEQFKCYEKDLELDSRWSTKSSKRFSKRSASSKVSLSPELRGDDTSCVSFSTSTTNHESDSSWARFSTSTISNESSLDVSVDEGQRCKHLSRSKKPLPNDVFPDVVENNSDVNETKTLPPEFTGSRTSVNNISFSSKLRAKISSCRPGVINCELAKSSGSCINDFDECKFTENSTCPSDILKSNLSTSSRGHDVGEDAIKFSETVDGISPNPGSFSQFPSNFKPQILEFDDAYPKCFGNKRPTDIVTPPENIGRNDCTTEIFPAKPSRSSDYVDNVQSNSSQLPDSKGRRSSSSSASDRHPSSGTRRSSTSSDKSTKVDNFHNMPTGLPELASSSPNTSGGLRTSVRKVVQQFKVPKPSKTNPFGLSEVAERNNYKMLFPYDLFIKLYNWGKIELRPSGLMNCGNSCYANAVLQCLAFTQPLTAYLLQGLHSRACPRKEWCFTCEFEFLIQKASEGNSPLSPIGILSQLQSIGSHLGHGKEEDAHEFLRYAIDTMQSVCLKEAGVYALSPLAEETTLVGLIFGGYLRSKIKCMKCLGKSERHERMMDLTVEIQGDIGTLEEALGKYTATEILDGENKYLCNRCKSYEKAKKKMTVLEAPNVLTIAFKRFQSGKFGKLNKSIRFPEILNLAPYMSGKSDKSPVYKLYGVVVHVDVMNAAFSGHYVCYVKNLQGKWFKIDDSTVKPVELGRVLSKGAYMLLYSRCSPQPPSFIRNVMMSNSFKMKRDRSSEAPSNCKRDTNAREKFSAAALRAGTATSTAHRRPETYPCQMTLDGLSSIESLGQFNRRIHQINRVPVLDSSSDSSSLFSCSDEGSCSTESTRDSTSTDDLSDYIFGESRFGWNSPWRGSDDVSCSSPFIRSPSTFAHRNDLSSYETNGYPSMPVMNADKFSTRPHPDGKGLQEVEMPPFLYSDTSQNCRKLADRNSNNSGSNSSSETNLDHLGWGNPSYMKSGVSLRRPIWERTAQTF</sequence>
<keyword evidence="4" id="KW-0645">Protease</keyword>
<gene>
    <name evidence="16" type="ORF">AQUCO_00700565v1</name>
</gene>
<dbReference type="OrthoDB" id="420187at2759"/>
<dbReference type="Proteomes" id="UP000230069">
    <property type="component" value="Unassembled WGS sequence"/>
</dbReference>
<evidence type="ECO:0000256" key="10">
    <source>
        <dbReference type="ARBA" id="ARBA00022833"/>
    </source>
</evidence>
<keyword evidence="6 11" id="KW-0863">Zinc-finger</keyword>
<keyword evidence="5" id="KW-0479">Metal-binding</keyword>
<evidence type="ECO:0000313" key="16">
    <source>
        <dbReference type="EMBL" id="PIA56316.1"/>
    </source>
</evidence>
<evidence type="ECO:0000313" key="17">
    <source>
        <dbReference type="Proteomes" id="UP000230069"/>
    </source>
</evidence>
<comment type="catalytic activity">
    <reaction evidence="1">
        <text>Thiol-dependent hydrolysis of ester, thioester, amide, peptide and isopeptide bonds formed by the C-terminal Gly of ubiquitin (a 76-residue protein attached to proteins as an intracellular targeting signal).</text>
        <dbReference type="EC" id="3.4.19.12"/>
    </reaction>
</comment>
<dbReference type="PROSITE" id="PS50235">
    <property type="entry name" value="USP_3"/>
    <property type="match status" value="1"/>
</dbReference>
<feature type="compositionally biased region" description="Polar residues" evidence="12">
    <location>
        <begin position="417"/>
        <end position="434"/>
    </location>
</feature>
<evidence type="ECO:0000256" key="3">
    <source>
        <dbReference type="ARBA" id="ARBA00012759"/>
    </source>
</evidence>
<feature type="domain" description="USP" evidence="14">
    <location>
        <begin position="548"/>
        <end position="853"/>
    </location>
</feature>
<dbReference type="InterPro" id="IPR002893">
    <property type="entry name" value="Znf_MYND"/>
</dbReference>
<dbReference type="Pfam" id="PF00443">
    <property type="entry name" value="UCH"/>
    <property type="match status" value="1"/>
</dbReference>
<feature type="compositionally biased region" description="Polar residues" evidence="12">
    <location>
        <begin position="482"/>
        <end position="492"/>
    </location>
</feature>
<dbReference type="FunFam" id="6.10.140.2220:FF:000006">
    <property type="entry name" value="Ubiquitin carboxyl-terminal hydrolase 15"/>
    <property type="match status" value="1"/>
</dbReference>
<accession>A0A2G5EKN6</accession>
<dbReference type="EC" id="3.4.19.12" evidence="3"/>
<dbReference type="Gene3D" id="6.10.140.2220">
    <property type="match status" value="1"/>
</dbReference>
<feature type="region of interest" description="Disordered" evidence="12">
    <location>
        <begin position="389"/>
        <end position="492"/>
    </location>
</feature>
<keyword evidence="10" id="KW-0862">Zinc</keyword>
<dbReference type="InterPro" id="IPR050164">
    <property type="entry name" value="Peptidase_C19"/>
</dbReference>
<dbReference type="AlphaFoldDB" id="A0A2G5EKN6"/>
<dbReference type="PANTHER" id="PTHR24006">
    <property type="entry name" value="UBIQUITIN CARBOXYL-TERMINAL HYDROLASE"/>
    <property type="match status" value="1"/>
</dbReference>
<evidence type="ECO:0000256" key="13">
    <source>
        <dbReference type="SAM" id="Phobius"/>
    </source>
</evidence>
<dbReference type="STRING" id="218851.A0A2G5EKN6"/>
<dbReference type="InterPro" id="IPR001394">
    <property type="entry name" value="Peptidase_C19_UCH"/>
</dbReference>
<dbReference type="PROSITE" id="PS00972">
    <property type="entry name" value="USP_1"/>
    <property type="match status" value="1"/>
</dbReference>
<dbReference type="GO" id="GO:0005829">
    <property type="term" value="C:cytosol"/>
    <property type="evidence" value="ECO:0007669"/>
    <property type="project" value="TreeGrafter"/>
</dbReference>
<dbReference type="InterPro" id="IPR028889">
    <property type="entry name" value="USP"/>
</dbReference>
<dbReference type="Pfam" id="PF01753">
    <property type="entry name" value="zf-MYND"/>
    <property type="match status" value="1"/>
</dbReference>
<dbReference type="InParanoid" id="A0A2G5EKN6"/>
<name>A0A2G5EKN6_AQUCA</name>
<evidence type="ECO:0000256" key="4">
    <source>
        <dbReference type="ARBA" id="ARBA00022670"/>
    </source>
</evidence>
<dbReference type="GO" id="GO:0004843">
    <property type="term" value="F:cysteine-type deubiquitinase activity"/>
    <property type="evidence" value="ECO:0007669"/>
    <property type="project" value="UniProtKB-EC"/>
</dbReference>
<evidence type="ECO:0000256" key="2">
    <source>
        <dbReference type="ARBA" id="ARBA00009085"/>
    </source>
</evidence>
<dbReference type="PANTHER" id="PTHR24006:SF874">
    <property type="entry name" value="UBIQUITIN CARBOXYL-TERMINAL HYDROLASE 16"/>
    <property type="match status" value="1"/>
</dbReference>
<dbReference type="SUPFAM" id="SSF144232">
    <property type="entry name" value="HIT/MYND zinc finger-like"/>
    <property type="match status" value="1"/>
</dbReference>
<feature type="region of interest" description="Disordered" evidence="12">
    <location>
        <begin position="248"/>
        <end position="273"/>
    </location>
</feature>
<comment type="similarity">
    <text evidence="2">Belongs to the peptidase C19 family.</text>
</comment>
<organism evidence="16 17">
    <name type="scientific">Aquilegia coerulea</name>
    <name type="common">Rocky mountain columbine</name>
    <dbReference type="NCBI Taxonomy" id="218851"/>
    <lineage>
        <taxon>Eukaryota</taxon>
        <taxon>Viridiplantae</taxon>
        <taxon>Streptophyta</taxon>
        <taxon>Embryophyta</taxon>
        <taxon>Tracheophyta</taxon>
        <taxon>Spermatophyta</taxon>
        <taxon>Magnoliopsida</taxon>
        <taxon>Ranunculales</taxon>
        <taxon>Ranunculaceae</taxon>
        <taxon>Thalictroideae</taxon>
        <taxon>Aquilegia</taxon>
    </lineage>
</organism>
<proteinExistence type="inferred from homology"/>
<evidence type="ECO:0000256" key="9">
    <source>
        <dbReference type="ARBA" id="ARBA00022807"/>
    </source>
</evidence>
<feature type="transmembrane region" description="Helical" evidence="13">
    <location>
        <begin position="12"/>
        <end position="30"/>
    </location>
</feature>
<dbReference type="PROSITE" id="PS01360">
    <property type="entry name" value="ZF_MYND_1"/>
    <property type="match status" value="1"/>
</dbReference>
<evidence type="ECO:0000256" key="11">
    <source>
        <dbReference type="PROSITE-ProRule" id="PRU00134"/>
    </source>
</evidence>
<reference evidence="16 17" key="1">
    <citation type="submission" date="2017-09" db="EMBL/GenBank/DDBJ databases">
        <title>WGS assembly of Aquilegia coerulea Goldsmith.</title>
        <authorList>
            <person name="Hodges S."/>
            <person name="Kramer E."/>
            <person name="Nordborg M."/>
            <person name="Tomkins J."/>
            <person name="Borevitz J."/>
            <person name="Derieg N."/>
            <person name="Yan J."/>
            <person name="Mihaltcheva S."/>
            <person name="Hayes R.D."/>
            <person name="Rokhsar D."/>
        </authorList>
    </citation>
    <scope>NUCLEOTIDE SEQUENCE [LARGE SCALE GENOMIC DNA]</scope>
    <source>
        <strain evidence="17">cv. Goldsmith</strain>
    </source>
</reference>
<dbReference type="InterPro" id="IPR038765">
    <property type="entry name" value="Papain-like_cys_pep_sf"/>
</dbReference>
<keyword evidence="17" id="KW-1185">Reference proteome</keyword>
<keyword evidence="7" id="KW-0833">Ubl conjugation pathway</keyword>
<feature type="region of interest" description="Disordered" evidence="12">
    <location>
        <begin position="1068"/>
        <end position="1092"/>
    </location>
</feature>
<feature type="domain" description="MYND-type" evidence="15">
    <location>
        <begin position="89"/>
        <end position="126"/>
    </location>
</feature>
<dbReference type="EMBL" id="KZ305024">
    <property type="protein sequence ID" value="PIA56316.1"/>
    <property type="molecule type" value="Genomic_DNA"/>
</dbReference>
<dbReference type="PROSITE" id="PS50865">
    <property type="entry name" value="ZF_MYND_2"/>
    <property type="match status" value="1"/>
</dbReference>
<evidence type="ECO:0000259" key="15">
    <source>
        <dbReference type="PROSITE" id="PS50865"/>
    </source>
</evidence>
<feature type="compositionally biased region" description="Low complexity" evidence="12">
    <location>
        <begin position="441"/>
        <end position="463"/>
    </location>
</feature>
<dbReference type="SUPFAM" id="SSF54001">
    <property type="entry name" value="Cysteine proteinases"/>
    <property type="match status" value="1"/>
</dbReference>
<feature type="compositionally biased region" description="Polar residues" evidence="12">
    <location>
        <begin position="257"/>
        <end position="266"/>
    </location>
</feature>
<dbReference type="Gene3D" id="3.90.70.10">
    <property type="entry name" value="Cysteine proteinases"/>
    <property type="match status" value="1"/>
</dbReference>
<feature type="region of interest" description="Disordered" evidence="12">
    <location>
        <begin position="947"/>
        <end position="976"/>
    </location>
</feature>
<keyword evidence="8" id="KW-0378">Hydrolase</keyword>
<dbReference type="GO" id="GO:0016579">
    <property type="term" value="P:protein deubiquitination"/>
    <property type="evidence" value="ECO:0007669"/>
    <property type="project" value="InterPro"/>
</dbReference>
<keyword evidence="9" id="KW-0788">Thiol protease</keyword>
<evidence type="ECO:0000256" key="1">
    <source>
        <dbReference type="ARBA" id="ARBA00000707"/>
    </source>
</evidence>
<keyword evidence="13" id="KW-0812">Transmembrane</keyword>
<dbReference type="FunCoup" id="A0A2G5EKN6">
    <property type="interactions" value="2140"/>
</dbReference>
<keyword evidence="13" id="KW-1133">Transmembrane helix</keyword>
<evidence type="ECO:0000256" key="6">
    <source>
        <dbReference type="ARBA" id="ARBA00022771"/>
    </source>
</evidence>
<dbReference type="GO" id="GO:0006508">
    <property type="term" value="P:proteolysis"/>
    <property type="evidence" value="ECO:0007669"/>
    <property type="project" value="UniProtKB-KW"/>
</dbReference>
<protein>
    <recommendedName>
        <fullName evidence="3">ubiquitinyl hydrolase 1</fullName>
        <ecNumber evidence="3">3.4.19.12</ecNumber>
    </recommendedName>
</protein>
<evidence type="ECO:0000256" key="12">
    <source>
        <dbReference type="SAM" id="MobiDB-lite"/>
    </source>
</evidence>
<feature type="compositionally biased region" description="Low complexity" evidence="12">
    <location>
        <begin position="1073"/>
        <end position="1083"/>
    </location>
</feature>
<dbReference type="GO" id="GO:0005634">
    <property type="term" value="C:nucleus"/>
    <property type="evidence" value="ECO:0007669"/>
    <property type="project" value="TreeGrafter"/>
</dbReference>
<dbReference type="FunFam" id="3.90.70.10:FF:000026">
    <property type="entry name" value="Ubiquitin carboxyl-terminal hydrolase 15"/>
    <property type="match status" value="1"/>
</dbReference>
<evidence type="ECO:0000259" key="14">
    <source>
        <dbReference type="PROSITE" id="PS50235"/>
    </source>
</evidence>
<keyword evidence="13" id="KW-0472">Membrane</keyword>
<evidence type="ECO:0000256" key="8">
    <source>
        <dbReference type="ARBA" id="ARBA00022801"/>
    </source>
</evidence>
<dbReference type="InterPro" id="IPR018200">
    <property type="entry name" value="USP_CS"/>
</dbReference>
<evidence type="ECO:0000256" key="7">
    <source>
        <dbReference type="ARBA" id="ARBA00022786"/>
    </source>
</evidence>
<dbReference type="GO" id="GO:0008270">
    <property type="term" value="F:zinc ion binding"/>
    <property type="evidence" value="ECO:0007669"/>
    <property type="project" value="UniProtKB-KW"/>
</dbReference>